<dbReference type="CDD" id="cd03024">
    <property type="entry name" value="DsbA_FrnE"/>
    <property type="match status" value="1"/>
</dbReference>
<name>A0A8H9KSK8_9SPHI</name>
<evidence type="ECO:0000313" key="2">
    <source>
        <dbReference type="EMBL" id="GGE11801.1"/>
    </source>
</evidence>
<evidence type="ECO:0000313" key="3">
    <source>
        <dbReference type="Proteomes" id="UP000614460"/>
    </source>
</evidence>
<dbReference type="AlphaFoldDB" id="A0A8H9KSK8"/>
<accession>A0A8H9KSK8</accession>
<organism evidence="2 3">
    <name type="scientific">Sphingobacterium cellulitidis</name>
    <dbReference type="NCBI Taxonomy" id="1768011"/>
    <lineage>
        <taxon>Bacteria</taxon>
        <taxon>Pseudomonadati</taxon>
        <taxon>Bacteroidota</taxon>
        <taxon>Sphingobacteriia</taxon>
        <taxon>Sphingobacteriales</taxon>
        <taxon>Sphingobacteriaceae</taxon>
        <taxon>Sphingobacterium</taxon>
    </lineage>
</organism>
<dbReference type="Gene3D" id="3.40.30.10">
    <property type="entry name" value="Glutaredoxin"/>
    <property type="match status" value="1"/>
</dbReference>
<feature type="domain" description="DSBA-like thioredoxin" evidence="1">
    <location>
        <begin position="3"/>
        <end position="204"/>
    </location>
</feature>
<dbReference type="Pfam" id="PF01323">
    <property type="entry name" value="DSBA"/>
    <property type="match status" value="1"/>
</dbReference>
<protein>
    <submittedName>
        <fullName evidence="2">DSBA oxidoreductase</fullName>
    </submittedName>
</protein>
<keyword evidence="3" id="KW-1185">Reference proteome</keyword>
<dbReference type="PANTHER" id="PTHR13887">
    <property type="entry name" value="GLUTATHIONE S-TRANSFERASE KAPPA"/>
    <property type="match status" value="1"/>
</dbReference>
<gene>
    <name evidence="2" type="ORF">GCM10011516_06920</name>
</gene>
<dbReference type="InterPro" id="IPR036249">
    <property type="entry name" value="Thioredoxin-like_sf"/>
</dbReference>
<comment type="caution">
    <text evidence="2">The sequence shown here is derived from an EMBL/GenBank/DDBJ whole genome shotgun (WGS) entry which is preliminary data.</text>
</comment>
<dbReference type="EMBL" id="BMKM01000001">
    <property type="protein sequence ID" value="GGE11801.1"/>
    <property type="molecule type" value="Genomic_DNA"/>
</dbReference>
<evidence type="ECO:0000259" key="1">
    <source>
        <dbReference type="Pfam" id="PF01323"/>
    </source>
</evidence>
<dbReference type="PANTHER" id="PTHR13887:SF41">
    <property type="entry name" value="THIOREDOXIN SUPERFAMILY PROTEIN"/>
    <property type="match status" value="1"/>
</dbReference>
<dbReference type="SUPFAM" id="SSF52833">
    <property type="entry name" value="Thioredoxin-like"/>
    <property type="match status" value="1"/>
</dbReference>
<dbReference type="InterPro" id="IPR001853">
    <property type="entry name" value="DSBA-like_thioredoxin_dom"/>
</dbReference>
<proteinExistence type="predicted"/>
<dbReference type="RefSeq" id="WP_094258438.1">
    <property type="nucleotide sequence ID" value="NZ_BMKM01000001.1"/>
</dbReference>
<reference evidence="2" key="1">
    <citation type="journal article" date="2014" name="Int. J. Syst. Evol. Microbiol.">
        <title>Complete genome sequence of Corynebacterium casei LMG S-19264T (=DSM 44701T), isolated from a smear-ripened cheese.</title>
        <authorList>
            <consortium name="US DOE Joint Genome Institute (JGI-PGF)"/>
            <person name="Walter F."/>
            <person name="Albersmeier A."/>
            <person name="Kalinowski J."/>
            <person name="Ruckert C."/>
        </authorList>
    </citation>
    <scope>NUCLEOTIDE SEQUENCE</scope>
    <source>
        <strain evidence="2">CGMCC 1.15966</strain>
    </source>
</reference>
<sequence>MLIEIWSDIMCPFCYIGKQHFDKALNSVSFKNEIEVQYKSYQLDPNYHHEAGDTTYSYLSRSKGMPMEQVKEMTGNVEQMGKNAGITIDFSTNIPANTFKSHELIHFAASLDKGAEMKERLFKAHFAEGLNIENNEVLLKLASDVGFSEEDAAAAIDSDKYAYEVKQDLAEAQQIGIRGVPFFLFNRKYAVSGAQPVDVFVEVLEKSFAEWKESNPNITFLNGDSSAPSCNDDNCSI</sequence>
<dbReference type="Proteomes" id="UP000614460">
    <property type="component" value="Unassembled WGS sequence"/>
</dbReference>
<dbReference type="GO" id="GO:0016491">
    <property type="term" value="F:oxidoreductase activity"/>
    <property type="evidence" value="ECO:0007669"/>
    <property type="project" value="InterPro"/>
</dbReference>
<reference evidence="2" key="2">
    <citation type="submission" date="2020-09" db="EMBL/GenBank/DDBJ databases">
        <authorList>
            <person name="Sun Q."/>
            <person name="Zhou Y."/>
        </authorList>
    </citation>
    <scope>NUCLEOTIDE SEQUENCE</scope>
    <source>
        <strain evidence="2">CGMCC 1.15966</strain>
    </source>
</reference>